<gene>
    <name evidence="4" type="ordered locus">Pput_3960</name>
</gene>
<proteinExistence type="predicted"/>
<evidence type="ECO:0000313" key="4">
    <source>
        <dbReference type="EMBL" id="ABQ80084.1"/>
    </source>
</evidence>
<name>A5W7H4_PSEP1</name>
<dbReference type="InterPro" id="IPR008397">
    <property type="entry name" value="Alginate_lyase_dom"/>
</dbReference>
<keyword evidence="1" id="KW-0732">Signal</keyword>
<dbReference type="GO" id="GO:0016829">
    <property type="term" value="F:lyase activity"/>
    <property type="evidence" value="ECO:0007669"/>
    <property type="project" value="UniProtKB-KW"/>
</dbReference>
<feature type="domain" description="Alginate lyase" evidence="3">
    <location>
        <begin position="85"/>
        <end position="322"/>
    </location>
</feature>
<dbReference type="InterPro" id="IPR008929">
    <property type="entry name" value="Chondroitin_lyas"/>
</dbReference>
<dbReference type="eggNOG" id="COG3979">
    <property type="taxonomic scope" value="Bacteria"/>
</dbReference>
<evidence type="ECO:0000259" key="3">
    <source>
        <dbReference type="Pfam" id="PF05426"/>
    </source>
</evidence>
<dbReference type="EMBL" id="CP000712">
    <property type="protein sequence ID" value="ABQ80084.1"/>
    <property type="molecule type" value="Genomic_DNA"/>
</dbReference>
<dbReference type="HOGENOM" id="CLU_038125_3_0_6"/>
<dbReference type="Gene3D" id="1.50.10.100">
    <property type="entry name" value="Chondroitin AC/alginate lyase"/>
    <property type="match status" value="1"/>
</dbReference>
<dbReference type="GO" id="GO:0042597">
    <property type="term" value="C:periplasmic space"/>
    <property type="evidence" value="ECO:0007669"/>
    <property type="project" value="InterPro"/>
</dbReference>
<dbReference type="SUPFAM" id="SSF48230">
    <property type="entry name" value="Chondroitin AC/alginate lyase"/>
    <property type="match status" value="1"/>
</dbReference>
<dbReference type="Pfam" id="PF05426">
    <property type="entry name" value="Alginate_lyase"/>
    <property type="match status" value="1"/>
</dbReference>
<accession>A5W7H4</accession>
<keyword evidence="2" id="KW-0456">Lyase</keyword>
<organism evidence="4">
    <name type="scientific">Pseudomonas putida (strain ATCC 700007 / DSM 6899 / JCM 31910 / BCRC 17059 / LMG 24140 / F1)</name>
    <dbReference type="NCBI Taxonomy" id="351746"/>
    <lineage>
        <taxon>Bacteria</taxon>
        <taxon>Pseudomonadati</taxon>
        <taxon>Pseudomonadota</taxon>
        <taxon>Gammaproteobacteria</taxon>
        <taxon>Pseudomonadales</taxon>
        <taxon>Pseudomonadaceae</taxon>
        <taxon>Pseudomonas</taxon>
    </lineage>
</organism>
<evidence type="ECO:0000256" key="2">
    <source>
        <dbReference type="ARBA" id="ARBA00023239"/>
    </source>
</evidence>
<protein>
    <recommendedName>
        <fullName evidence="3">Alginate lyase domain-containing protein</fullName>
    </recommendedName>
</protein>
<sequence length="405" mass="46493">MRVFCYLNQMCIKVRGVRVMKAHAFVHPGIKVNVNYLERFVRHNLHREPWKSASEKVLNDYLKRADKDWVPKPRAVVDCGAYSQPDCGCTDQTRDGQAAYAQALLWVIKGDEEYAATAIKILDAWSREFTGGHIGENARLQASWAACLFISAAEILAHTASGWTTEGKARFRGMLETQFQPIIEELFYGDGWKWDTVPGNWRSTGIEALLYIAIFTDNHEIFARSIQLWKDHIVASIYLESDGARPRLLPNWTRVPTDEEVNQQWGSPYRYIEGMNVESCRDFAHTAYGLAATINVAETALLQGIDLYSDEETQAMARMMQTMEFHSRYENIALMPDICKRYHGIQLSAQWTFEIGYTHYAVRLGHPLPETRAFVQRHRPTQGDFHYMWESLTHAYPRTGDDPIS</sequence>
<reference evidence="4" key="1">
    <citation type="submission" date="2007-05" db="EMBL/GenBank/DDBJ databases">
        <title>Complete sequence of Pseudomonas putida F1.</title>
        <authorList>
            <consortium name="US DOE Joint Genome Institute"/>
            <person name="Copeland A."/>
            <person name="Lucas S."/>
            <person name="Lapidus A."/>
            <person name="Barry K."/>
            <person name="Detter J.C."/>
            <person name="Glavina del Rio T."/>
            <person name="Hammon N."/>
            <person name="Israni S."/>
            <person name="Dalin E."/>
            <person name="Tice H."/>
            <person name="Pitluck S."/>
            <person name="Chain P."/>
            <person name="Malfatti S."/>
            <person name="Shin M."/>
            <person name="Vergez L."/>
            <person name="Schmutz J."/>
            <person name="Larimer F."/>
            <person name="Land M."/>
            <person name="Hauser L."/>
            <person name="Kyrpides N."/>
            <person name="Lykidis A."/>
            <person name="Parales R."/>
            <person name="Richardson P."/>
        </authorList>
    </citation>
    <scope>NUCLEOTIDE SEQUENCE [LARGE SCALE GENOMIC DNA]</scope>
    <source>
        <strain evidence="4">F1</strain>
    </source>
</reference>
<evidence type="ECO:0000256" key="1">
    <source>
        <dbReference type="ARBA" id="ARBA00022729"/>
    </source>
</evidence>
<dbReference type="KEGG" id="ppf:Pput_3960"/>
<dbReference type="AlphaFoldDB" id="A5W7H4"/>